<dbReference type="RefSeq" id="WP_392819737.1">
    <property type="nucleotide sequence ID" value="NZ_JBICYV010000012.1"/>
</dbReference>
<evidence type="ECO:0000256" key="1">
    <source>
        <dbReference type="SAM" id="MobiDB-lite"/>
    </source>
</evidence>
<accession>A0ABW7BAE1</accession>
<comment type="caution">
    <text evidence="2">The sequence shown here is derived from an EMBL/GenBank/DDBJ whole genome shotgun (WGS) entry which is preliminary data.</text>
</comment>
<evidence type="ECO:0000313" key="3">
    <source>
        <dbReference type="Proteomes" id="UP001604267"/>
    </source>
</evidence>
<protein>
    <submittedName>
        <fullName evidence="2">Uncharacterized protein</fullName>
    </submittedName>
</protein>
<feature type="compositionally biased region" description="Pro residues" evidence="1">
    <location>
        <begin position="8"/>
        <end position="18"/>
    </location>
</feature>
<gene>
    <name evidence="2" type="ORF">ACGFZB_25575</name>
</gene>
<name>A0ABW7BAE1_9ACTN</name>
<evidence type="ECO:0000313" key="2">
    <source>
        <dbReference type="EMBL" id="MFG3013751.1"/>
    </source>
</evidence>
<organism evidence="2 3">
    <name type="scientific">Streptomyces cinerochromogenes</name>
    <dbReference type="NCBI Taxonomy" id="66422"/>
    <lineage>
        <taxon>Bacteria</taxon>
        <taxon>Bacillati</taxon>
        <taxon>Actinomycetota</taxon>
        <taxon>Actinomycetes</taxon>
        <taxon>Kitasatosporales</taxon>
        <taxon>Streptomycetaceae</taxon>
        <taxon>Streptomyces</taxon>
    </lineage>
</organism>
<dbReference type="EMBL" id="JBICYV010000012">
    <property type="protein sequence ID" value="MFG3013751.1"/>
    <property type="molecule type" value="Genomic_DNA"/>
</dbReference>
<proteinExistence type="predicted"/>
<reference evidence="2 3" key="1">
    <citation type="submission" date="2024-10" db="EMBL/GenBank/DDBJ databases">
        <title>The Natural Products Discovery Center: Release of the First 8490 Sequenced Strains for Exploring Actinobacteria Biosynthetic Diversity.</title>
        <authorList>
            <person name="Kalkreuter E."/>
            <person name="Kautsar S.A."/>
            <person name="Yang D."/>
            <person name="Bader C.D."/>
            <person name="Teijaro C.N."/>
            <person name="Fluegel L."/>
            <person name="Davis C.M."/>
            <person name="Simpson J.R."/>
            <person name="Lauterbach L."/>
            <person name="Steele A.D."/>
            <person name="Gui C."/>
            <person name="Meng S."/>
            <person name="Li G."/>
            <person name="Viehrig K."/>
            <person name="Ye F."/>
            <person name="Su P."/>
            <person name="Kiefer A.F."/>
            <person name="Nichols A."/>
            <person name="Cepeda A.J."/>
            <person name="Yan W."/>
            <person name="Fan B."/>
            <person name="Jiang Y."/>
            <person name="Adhikari A."/>
            <person name="Zheng C.-J."/>
            <person name="Schuster L."/>
            <person name="Cowan T.M."/>
            <person name="Smanski M.J."/>
            <person name="Chevrette M.G."/>
            <person name="De Carvalho L.P.S."/>
            <person name="Shen B."/>
        </authorList>
    </citation>
    <scope>NUCLEOTIDE SEQUENCE [LARGE SCALE GENOMIC DNA]</scope>
    <source>
        <strain evidence="2 3">NPDC048320</strain>
    </source>
</reference>
<dbReference type="Proteomes" id="UP001604267">
    <property type="component" value="Unassembled WGS sequence"/>
</dbReference>
<feature type="region of interest" description="Disordered" evidence="1">
    <location>
        <begin position="1"/>
        <end position="20"/>
    </location>
</feature>
<sequence>MTESAAPAAPPSANPPAPARRAATILQAGTGRDPHRAGARVPTPAITELRCTDRAFAR</sequence>
<keyword evidence="3" id="KW-1185">Reference proteome</keyword>